<dbReference type="EMBL" id="CP003418">
    <property type="protein sequence ID" value="AFH49964.1"/>
    <property type="molecule type" value="Genomic_DNA"/>
</dbReference>
<dbReference type="RefSeq" id="WP_014561113.1">
    <property type="nucleotide sequence ID" value="NC_017464.1"/>
</dbReference>
<feature type="transmembrane region" description="Helical" evidence="6">
    <location>
        <begin position="12"/>
        <end position="31"/>
    </location>
</feature>
<dbReference type="Proteomes" id="UP000007394">
    <property type="component" value="Chromosome"/>
</dbReference>
<feature type="domain" description="VTT" evidence="7">
    <location>
        <begin position="35"/>
        <end position="158"/>
    </location>
</feature>
<dbReference type="HOGENOM" id="CLU_044208_1_1_10"/>
<keyword evidence="3 6" id="KW-0812">Transmembrane</keyword>
<accession>I0ALV7</accession>
<dbReference type="OrthoDB" id="9813426at2"/>
<evidence type="ECO:0000256" key="2">
    <source>
        <dbReference type="ARBA" id="ARBA00022475"/>
    </source>
</evidence>
<keyword evidence="2" id="KW-1003">Cell membrane</keyword>
<reference evidence="8 9" key="1">
    <citation type="journal article" date="2012" name="Front. Microbiol.">
        <title>Complete genome of Ignavibacterium album, a metabolically versatile, flagellated, facultative anaerobe from the phylum Chlorobi.</title>
        <authorList>
            <person name="Liu Z."/>
            <person name="Frigaard N.-U."/>
            <person name="Vogl K."/>
            <person name="Iino T."/>
            <person name="Ohkuma M."/>
            <person name="Overmann J."/>
            <person name="Bryant D.A."/>
        </authorList>
    </citation>
    <scope>NUCLEOTIDE SEQUENCE [LARGE SCALE GENOMIC DNA]</scope>
    <source>
        <strain evidence="9">DSM 19864 / JCM 16511 / NBRC 101810 / Mat9-16</strain>
    </source>
</reference>
<name>I0ALV7_IGNAJ</name>
<protein>
    <recommendedName>
        <fullName evidence="7">VTT domain-containing protein</fullName>
    </recommendedName>
</protein>
<dbReference type="InterPro" id="IPR051311">
    <property type="entry name" value="DedA_domain"/>
</dbReference>
<dbReference type="AlphaFoldDB" id="I0ALV7"/>
<feature type="transmembrane region" description="Helical" evidence="6">
    <location>
        <begin position="51"/>
        <end position="75"/>
    </location>
</feature>
<proteinExistence type="predicted"/>
<keyword evidence="9" id="KW-1185">Reference proteome</keyword>
<dbReference type="PANTHER" id="PTHR42709">
    <property type="entry name" value="ALKALINE PHOSPHATASE LIKE PROTEIN"/>
    <property type="match status" value="1"/>
</dbReference>
<organism evidence="8 9">
    <name type="scientific">Ignavibacterium album (strain DSM 19864 / JCM 16511 / NBRC 101810 / Mat9-16)</name>
    <dbReference type="NCBI Taxonomy" id="945713"/>
    <lineage>
        <taxon>Bacteria</taxon>
        <taxon>Pseudomonadati</taxon>
        <taxon>Ignavibacteriota</taxon>
        <taxon>Ignavibacteria</taxon>
        <taxon>Ignavibacteriales</taxon>
        <taxon>Ignavibacteriaceae</taxon>
        <taxon>Ignavibacterium</taxon>
    </lineage>
</organism>
<dbReference type="Pfam" id="PF09335">
    <property type="entry name" value="VTT_dom"/>
    <property type="match status" value="1"/>
</dbReference>
<evidence type="ECO:0000256" key="5">
    <source>
        <dbReference type="ARBA" id="ARBA00023136"/>
    </source>
</evidence>
<evidence type="ECO:0000256" key="4">
    <source>
        <dbReference type="ARBA" id="ARBA00022989"/>
    </source>
</evidence>
<feature type="transmembrane region" description="Helical" evidence="6">
    <location>
        <begin position="174"/>
        <end position="196"/>
    </location>
</feature>
<evidence type="ECO:0000313" key="9">
    <source>
        <dbReference type="Proteomes" id="UP000007394"/>
    </source>
</evidence>
<dbReference type="KEGG" id="ial:IALB_2261"/>
<dbReference type="STRING" id="945713.IALB_2261"/>
<evidence type="ECO:0000313" key="8">
    <source>
        <dbReference type="EMBL" id="AFH49964.1"/>
    </source>
</evidence>
<evidence type="ECO:0000256" key="3">
    <source>
        <dbReference type="ARBA" id="ARBA00022692"/>
    </source>
</evidence>
<dbReference type="eggNOG" id="COG0586">
    <property type="taxonomic scope" value="Bacteria"/>
</dbReference>
<keyword evidence="5 6" id="KW-0472">Membrane</keyword>
<sequence>MFEEILTRISELSPIWIYLVIFFFAFIENLFPPSPSDMVVVIGGSLVGASVLHFVPVLIFATGGSLVGFLTAFAIGWQIDKRILHSGKIKFLTIESIEKVENAFRKYGYFLIIANRFLPGTRAVISFFAGMSRLNVHFTVLLSAASALIWNSILISLGMVFGENIQKVDAFLNTYNQIVIVATVVFILFLIIRYFIKKNKNKFQN</sequence>
<evidence type="ECO:0000256" key="1">
    <source>
        <dbReference type="ARBA" id="ARBA00004651"/>
    </source>
</evidence>
<feature type="transmembrane region" description="Helical" evidence="6">
    <location>
        <begin position="138"/>
        <end position="162"/>
    </location>
</feature>
<dbReference type="GO" id="GO:0005886">
    <property type="term" value="C:plasma membrane"/>
    <property type="evidence" value="ECO:0007669"/>
    <property type="project" value="UniProtKB-SubCell"/>
</dbReference>
<dbReference type="PANTHER" id="PTHR42709:SF6">
    <property type="entry name" value="UNDECAPRENYL PHOSPHATE TRANSPORTER A"/>
    <property type="match status" value="1"/>
</dbReference>
<evidence type="ECO:0000256" key="6">
    <source>
        <dbReference type="SAM" id="Phobius"/>
    </source>
</evidence>
<comment type="subcellular location">
    <subcellularLocation>
        <location evidence="1">Cell membrane</location>
        <topology evidence="1">Multi-pass membrane protein</topology>
    </subcellularLocation>
</comment>
<keyword evidence="4 6" id="KW-1133">Transmembrane helix</keyword>
<dbReference type="InterPro" id="IPR032816">
    <property type="entry name" value="VTT_dom"/>
</dbReference>
<evidence type="ECO:0000259" key="7">
    <source>
        <dbReference type="Pfam" id="PF09335"/>
    </source>
</evidence>
<gene>
    <name evidence="8" type="ordered locus">IALB_2261</name>
</gene>